<evidence type="ECO:0000313" key="3">
    <source>
        <dbReference type="Proteomes" id="UP000813444"/>
    </source>
</evidence>
<evidence type="ECO:0000313" key="2">
    <source>
        <dbReference type="EMBL" id="KAH7320267.1"/>
    </source>
</evidence>
<comment type="caution">
    <text evidence="2">The sequence shown here is derived from an EMBL/GenBank/DDBJ whole genome shotgun (WGS) entry which is preliminary data.</text>
</comment>
<name>A0A8K0STQ0_9HYPO</name>
<proteinExistence type="predicted"/>
<accession>A0A8K0STQ0</accession>
<protein>
    <submittedName>
        <fullName evidence="2">Uncharacterized protein</fullName>
    </submittedName>
</protein>
<organism evidence="2 3">
    <name type="scientific">Stachybotrys elegans</name>
    <dbReference type="NCBI Taxonomy" id="80388"/>
    <lineage>
        <taxon>Eukaryota</taxon>
        <taxon>Fungi</taxon>
        <taxon>Dikarya</taxon>
        <taxon>Ascomycota</taxon>
        <taxon>Pezizomycotina</taxon>
        <taxon>Sordariomycetes</taxon>
        <taxon>Hypocreomycetidae</taxon>
        <taxon>Hypocreales</taxon>
        <taxon>Stachybotryaceae</taxon>
        <taxon>Stachybotrys</taxon>
    </lineage>
</organism>
<feature type="region of interest" description="Disordered" evidence="1">
    <location>
        <begin position="1"/>
        <end position="20"/>
    </location>
</feature>
<dbReference type="AlphaFoldDB" id="A0A8K0STQ0"/>
<evidence type="ECO:0000256" key="1">
    <source>
        <dbReference type="SAM" id="MobiDB-lite"/>
    </source>
</evidence>
<sequence length="173" mass="18122">MTDGPGGGYRQSHPFSPPCDGTPSLVRQLVGRPVGQSAVWWCRVSRYLLGLRIGVHAWVSFSPGTPTAMGTPGNTSCAEALLRLSLSVMGGSGAGLERAMYTPSTDEVAYLVQRAFGPTRRAWLGAPPGLARLGERQSDIALCACVYACGARQYAVCVCVWVTGCGSVQAAGQ</sequence>
<dbReference type="Proteomes" id="UP000813444">
    <property type="component" value="Unassembled WGS sequence"/>
</dbReference>
<reference evidence="2" key="1">
    <citation type="journal article" date="2021" name="Nat. Commun.">
        <title>Genetic determinants of endophytism in the Arabidopsis root mycobiome.</title>
        <authorList>
            <person name="Mesny F."/>
            <person name="Miyauchi S."/>
            <person name="Thiergart T."/>
            <person name="Pickel B."/>
            <person name="Atanasova L."/>
            <person name="Karlsson M."/>
            <person name="Huettel B."/>
            <person name="Barry K.W."/>
            <person name="Haridas S."/>
            <person name="Chen C."/>
            <person name="Bauer D."/>
            <person name="Andreopoulos W."/>
            <person name="Pangilinan J."/>
            <person name="LaButti K."/>
            <person name="Riley R."/>
            <person name="Lipzen A."/>
            <person name="Clum A."/>
            <person name="Drula E."/>
            <person name="Henrissat B."/>
            <person name="Kohler A."/>
            <person name="Grigoriev I.V."/>
            <person name="Martin F.M."/>
            <person name="Hacquard S."/>
        </authorList>
    </citation>
    <scope>NUCLEOTIDE SEQUENCE</scope>
    <source>
        <strain evidence="2">MPI-CAGE-CH-0235</strain>
    </source>
</reference>
<dbReference type="EMBL" id="JAGPNK010000006">
    <property type="protein sequence ID" value="KAH7320267.1"/>
    <property type="molecule type" value="Genomic_DNA"/>
</dbReference>
<keyword evidence="3" id="KW-1185">Reference proteome</keyword>
<gene>
    <name evidence="2" type="ORF">B0I35DRAFT_232982</name>
</gene>